<dbReference type="eggNOG" id="ENOG5032VRJ">
    <property type="taxonomic scope" value="Bacteria"/>
</dbReference>
<evidence type="ECO:0000313" key="1">
    <source>
        <dbReference type="EMBL" id="KGE12577.1"/>
    </source>
</evidence>
<name>A0A0B8SYS8_9SPHI</name>
<dbReference type="PATRIC" id="fig|1229276.3.peg.3733"/>
<gene>
    <name evidence="1" type="ORF">DI53_3617</name>
</gene>
<protein>
    <submittedName>
        <fullName evidence="1">Uncharacterized protein</fullName>
    </submittedName>
</protein>
<accession>A0A0B8SYS8</accession>
<sequence>MQLVLQLKRLGKKRVISVPYTLQVVPRTLAELIKACVEAEVARYNGRREEVQLLTFLTPQEIQDQAKDGKIGFGDIENMQLAAVATALDTAFLAHRDGLFAVFIDEIEVKALDMPIQLRENAEVAFVRLTFLAGRLR</sequence>
<organism evidence="1 2">
    <name type="scientific">Sphingobacterium deserti</name>
    <dbReference type="NCBI Taxonomy" id="1229276"/>
    <lineage>
        <taxon>Bacteria</taxon>
        <taxon>Pseudomonadati</taxon>
        <taxon>Bacteroidota</taxon>
        <taxon>Sphingobacteriia</taxon>
        <taxon>Sphingobacteriales</taxon>
        <taxon>Sphingobacteriaceae</taxon>
        <taxon>Sphingobacterium</taxon>
    </lineage>
</organism>
<reference evidence="1 2" key="2">
    <citation type="journal article" date="2015" name="PLoS ONE">
        <title>Whole-Genome Optical Mapping and Finished Genome Sequence of Sphingobacterium deserti sp. nov., a New Species Isolated from the Western Desert of China.</title>
        <authorList>
            <person name="Teng C."/>
            <person name="Zhou Z."/>
            <person name="Molnar I."/>
            <person name="Li X."/>
            <person name="Tang R."/>
            <person name="Chen M."/>
            <person name="Wang L."/>
            <person name="Su S."/>
            <person name="Zhang W."/>
            <person name="Lin M."/>
        </authorList>
    </citation>
    <scope>NUCLEOTIDE SEQUENCE [LARGE SCALE GENOMIC DNA]</scope>
    <source>
        <strain evidence="2">ACCC05744</strain>
    </source>
</reference>
<comment type="caution">
    <text evidence="1">The sequence shown here is derived from an EMBL/GenBank/DDBJ whole genome shotgun (WGS) entry which is preliminary data.</text>
</comment>
<keyword evidence="2" id="KW-1185">Reference proteome</keyword>
<dbReference type="AlphaFoldDB" id="A0A0B8SYS8"/>
<dbReference type="Proteomes" id="UP000031802">
    <property type="component" value="Unassembled WGS sequence"/>
</dbReference>
<dbReference type="RefSeq" id="WP_206538055.1">
    <property type="nucleotide sequence ID" value="NZ_JJMU01000066.1"/>
</dbReference>
<evidence type="ECO:0000313" key="2">
    <source>
        <dbReference type="Proteomes" id="UP000031802"/>
    </source>
</evidence>
<dbReference type="EMBL" id="JJMU01000066">
    <property type="protein sequence ID" value="KGE12577.1"/>
    <property type="molecule type" value="Genomic_DNA"/>
</dbReference>
<reference evidence="2" key="1">
    <citation type="submission" date="2014-04" db="EMBL/GenBank/DDBJ databases">
        <title>Whole-Genome optical mapping and complete genome sequence of Sphingobacterium deserti sp. nov., a new spaces isolated from desert in the west of China.</title>
        <authorList>
            <person name="Teng C."/>
            <person name="Zhou Z."/>
            <person name="Li X."/>
            <person name="Chen M."/>
            <person name="Lin M."/>
            <person name="Wang L."/>
            <person name="Su S."/>
            <person name="Zhang C."/>
            <person name="Zhang W."/>
        </authorList>
    </citation>
    <scope>NUCLEOTIDE SEQUENCE [LARGE SCALE GENOMIC DNA]</scope>
    <source>
        <strain evidence="2">ACCC05744</strain>
    </source>
</reference>
<proteinExistence type="predicted"/>